<evidence type="ECO:0000256" key="1">
    <source>
        <dbReference type="SAM" id="MobiDB-lite"/>
    </source>
</evidence>
<reference evidence="2" key="1">
    <citation type="submission" date="2023-07" db="EMBL/GenBank/DDBJ databases">
        <title>Chromosome-level genome assembly of Artemia franciscana.</title>
        <authorList>
            <person name="Jo E."/>
        </authorList>
    </citation>
    <scope>NUCLEOTIDE SEQUENCE</scope>
    <source>
        <tissue evidence="2">Whole body</tissue>
    </source>
</reference>
<evidence type="ECO:0000313" key="3">
    <source>
        <dbReference type="Proteomes" id="UP001187531"/>
    </source>
</evidence>
<comment type="caution">
    <text evidence="2">The sequence shown here is derived from an EMBL/GenBank/DDBJ whole genome shotgun (WGS) entry which is preliminary data.</text>
</comment>
<name>A0AA88I115_ARTSF</name>
<keyword evidence="3" id="KW-1185">Reference proteome</keyword>
<organism evidence="2 3">
    <name type="scientific">Artemia franciscana</name>
    <name type="common">Brine shrimp</name>
    <name type="synonym">Artemia sanfranciscana</name>
    <dbReference type="NCBI Taxonomy" id="6661"/>
    <lineage>
        <taxon>Eukaryota</taxon>
        <taxon>Metazoa</taxon>
        <taxon>Ecdysozoa</taxon>
        <taxon>Arthropoda</taxon>
        <taxon>Crustacea</taxon>
        <taxon>Branchiopoda</taxon>
        <taxon>Anostraca</taxon>
        <taxon>Artemiidae</taxon>
        <taxon>Artemia</taxon>
    </lineage>
</organism>
<dbReference type="Proteomes" id="UP001187531">
    <property type="component" value="Unassembled WGS sequence"/>
</dbReference>
<accession>A0AA88I115</accession>
<dbReference type="AlphaFoldDB" id="A0AA88I115"/>
<feature type="non-terminal residue" evidence="2">
    <location>
        <position position="1"/>
    </location>
</feature>
<feature type="compositionally biased region" description="Basic and acidic residues" evidence="1">
    <location>
        <begin position="184"/>
        <end position="193"/>
    </location>
</feature>
<dbReference type="EMBL" id="JAVRJZ010000010">
    <property type="protein sequence ID" value="KAK2718056.1"/>
    <property type="molecule type" value="Genomic_DNA"/>
</dbReference>
<evidence type="ECO:0000313" key="2">
    <source>
        <dbReference type="EMBL" id="KAK2718056.1"/>
    </source>
</evidence>
<sequence>MDSLNVFGIAAVKQELEDPQPNDHKSLFGFTDLISLPMEGSDLLNCFQDLSTKLEPNCDPLKQELNVNVDSEPKDESTNDDKHIFPLFSMKHEYNLLAGSSGISADCKPSSGHLKVESQSGEDKELEDPQPNDHKSLFGFTDLISLPMEGSDVLNCFQDLSTKLKPNCDPLKQELNVNEDSEPKDESTNDDKHIFPLFSMKHEYNLLAGSSGISADCKPSSGHLKVESQSGEDK</sequence>
<gene>
    <name evidence="2" type="ORF">QYM36_006746</name>
</gene>
<feature type="region of interest" description="Disordered" evidence="1">
    <location>
        <begin position="108"/>
        <end position="134"/>
    </location>
</feature>
<proteinExistence type="predicted"/>
<feature type="region of interest" description="Disordered" evidence="1">
    <location>
        <begin position="173"/>
        <end position="193"/>
    </location>
</feature>
<protein>
    <submittedName>
        <fullName evidence="2">Uncharacterized protein</fullName>
    </submittedName>
</protein>